<dbReference type="RefSeq" id="WP_088257658.1">
    <property type="nucleotide sequence ID" value="NZ_NIDE01000014.1"/>
</dbReference>
<feature type="repeat" description="ANK" evidence="3">
    <location>
        <begin position="527"/>
        <end position="559"/>
    </location>
</feature>
<dbReference type="PRINTS" id="PR01415">
    <property type="entry name" value="ANKYRIN"/>
</dbReference>
<dbReference type="SUPFAM" id="SSF48403">
    <property type="entry name" value="Ankyrin repeat"/>
    <property type="match status" value="1"/>
</dbReference>
<evidence type="ECO:0000256" key="3">
    <source>
        <dbReference type="PROSITE-ProRule" id="PRU00023"/>
    </source>
</evidence>
<dbReference type="GO" id="GO:0085020">
    <property type="term" value="P:protein K6-linked ubiquitination"/>
    <property type="evidence" value="ECO:0007669"/>
    <property type="project" value="TreeGrafter"/>
</dbReference>
<keyword evidence="1" id="KW-0677">Repeat</keyword>
<dbReference type="Pfam" id="PF13637">
    <property type="entry name" value="Ank_4"/>
    <property type="match status" value="1"/>
</dbReference>
<dbReference type="EMBL" id="NIDE01000014">
    <property type="protein sequence ID" value="OWK37815.1"/>
    <property type="molecule type" value="Genomic_DNA"/>
</dbReference>
<feature type="repeat" description="ANK" evidence="3">
    <location>
        <begin position="456"/>
        <end position="488"/>
    </location>
</feature>
<dbReference type="PANTHER" id="PTHR24171:SF8">
    <property type="entry name" value="BRCA1-ASSOCIATED RING DOMAIN PROTEIN 1"/>
    <property type="match status" value="1"/>
</dbReference>
<dbReference type="PROSITE" id="PS50088">
    <property type="entry name" value="ANK_REPEAT"/>
    <property type="match status" value="6"/>
</dbReference>
<sequence>MTHRLLAIVGLFSVTLPAYAADPKKAVDPAVAFIDQLEKLDTQDTGYAGSVSGSSFLPLGYSSASVVLLSPAAPTGKSEAMLSLVKLGSKAVPALLDHLADDRRTRIVIRNSLYGFFGISQDRGERAEDVVPNGNGGNPLGSPKQYTLRVGDLCYVALGQIVNCDYTAVEYIPSGIVGIVSVPHSRKLRADLKKQWGGLTEKKHLASLVKDLNVKKPKGDNDDGDRARVRASLRLAYYFPKEYESIAVEQLKKPTRNFIDALQYVESEKLDRALRDLMAETDDLQVSFALVDRLAGRGYDADIEAFVNRRLPKVAGEDRRYIEDFRDKLGFTRLHIAVEVRSSYLIEAALKTKADVNARSKDGRTALHVAAAQDAAGTVDLLLNAKADANLKDNDGRTPMEYAASQGHSDLVRRLAKVQTEPLGFFSAVILGKAERVKELLKAKPELVKARTRQGNGWTPLQIAAREGHEETVRALLDAGGDVNGAKGAKGEISPLVWAVWTERPNIKLVKLLIERGADVNQHGGWGSEAPLHHAVKYGNVELVKLLLEAKADPAVTESFGKTPLDLAKEKNNQVIVKMLTSAK</sequence>
<gene>
    <name evidence="5" type="ORF">FRUB_06935</name>
</gene>
<accession>A0A225DNB2</accession>
<feature type="repeat" description="ANK" evidence="3">
    <location>
        <begin position="362"/>
        <end position="394"/>
    </location>
</feature>
<keyword evidence="4" id="KW-0732">Signal</keyword>
<protein>
    <submittedName>
        <fullName evidence="5">Ankyrin repeat protein</fullName>
    </submittedName>
</protein>
<reference evidence="6" key="1">
    <citation type="submission" date="2017-06" db="EMBL/GenBank/DDBJ databases">
        <title>Genome analysis of Fimbriiglobus ruber SP5, the first member of the order Planctomycetales with confirmed chitinolytic capability.</title>
        <authorList>
            <person name="Ravin N.V."/>
            <person name="Rakitin A.L."/>
            <person name="Ivanova A.A."/>
            <person name="Beletsky A.V."/>
            <person name="Kulichevskaya I.S."/>
            <person name="Mardanov A.V."/>
            <person name="Dedysh S.N."/>
        </authorList>
    </citation>
    <scope>NUCLEOTIDE SEQUENCE [LARGE SCALE GENOMIC DNA]</scope>
    <source>
        <strain evidence="6">SP5</strain>
    </source>
</reference>
<keyword evidence="2 3" id="KW-0040">ANK repeat</keyword>
<dbReference type="OrthoDB" id="270862at2"/>
<evidence type="ECO:0000256" key="1">
    <source>
        <dbReference type="ARBA" id="ARBA00022737"/>
    </source>
</evidence>
<dbReference type="InterPro" id="IPR036770">
    <property type="entry name" value="Ankyrin_rpt-contain_sf"/>
</dbReference>
<dbReference type="PANTHER" id="PTHR24171">
    <property type="entry name" value="ANKYRIN REPEAT DOMAIN-CONTAINING PROTEIN 39-RELATED"/>
    <property type="match status" value="1"/>
</dbReference>
<feature type="repeat" description="ANK" evidence="3">
    <location>
        <begin position="491"/>
        <end position="525"/>
    </location>
</feature>
<proteinExistence type="predicted"/>
<feature type="repeat" description="ANK" evidence="3">
    <location>
        <begin position="395"/>
        <end position="415"/>
    </location>
</feature>
<evidence type="ECO:0000313" key="6">
    <source>
        <dbReference type="Proteomes" id="UP000214646"/>
    </source>
</evidence>
<dbReference type="SMART" id="SM00248">
    <property type="entry name" value="ANK"/>
    <property type="match status" value="6"/>
</dbReference>
<organism evidence="5 6">
    <name type="scientific">Fimbriiglobus ruber</name>
    <dbReference type="NCBI Taxonomy" id="1908690"/>
    <lineage>
        <taxon>Bacteria</taxon>
        <taxon>Pseudomonadati</taxon>
        <taxon>Planctomycetota</taxon>
        <taxon>Planctomycetia</taxon>
        <taxon>Gemmatales</taxon>
        <taxon>Gemmataceae</taxon>
        <taxon>Fimbriiglobus</taxon>
    </lineage>
</organism>
<evidence type="ECO:0000313" key="5">
    <source>
        <dbReference type="EMBL" id="OWK37815.1"/>
    </source>
</evidence>
<dbReference type="GO" id="GO:0004842">
    <property type="term" value="F:ubiquitin-protein transferase activity"/>
    <property type="evidence" value="ECO:0007669"/>
    <property type="project" value="TreeGrafter"/>
</dbReference>
<dbReference type="AlphaFoldDB" id="A0A225DNB2"/>
<feature type="signal peptide" evidence="4">
    <location>
        <begin position="1"/>
        <end position="20"/>
    </location>
</feature>
<name>A0A225DNB2_9BACT</name>
<dbReference type="Proteomes" id="UP000214646">
    <property type="component" value="Unassembled WGS sequence"/>
</dbReference>
<dbReference type="InterPro" id="IPR002110">
    <property type="entry name" value="Ankyrin_rpt"/>
</dbReference>
<evidence type="ECO:0000256" key="2">
    <source>
        <dbReference type="ARBA" id="ARBA00023043"/>
    </source>
</evidence>
<dbReference type="PROSITE" id="PS50297">
    <property type="entry name" value="ANK_REP_REGION"/>
    <property type="match status" value="4"/>
</dbReference>
<feature type="repeat" description="ANK" evidence="3">
    <location>
        <begin position="329"/>
        <end position="361"/>
    </location>
</feature>
<dbReference type="Pfam" id="PF12796">
    <property type="entry name" value="Ank_2"/>
    <property type="match status" value="2"/>
</dbReference>
<comment type="caution">
    <text evidence="5">The sequence shown here is derived from an EMBL/GenBank/DDBJ whole genome shotgun (WGS) entry which is preliminary data.</text>
</comment>
<dbReference type="Gene3D" id="1.25.40.20">
    <property type="entry name" value="Ankyrin repeat-containing domain"/>
    <property type="match status" value="2"/>
</dbReference>
<feature type="chain" id="PRO_5012240129" evidence="4">
    <location>
        <begin position="21"/>
        <end position="584"/>
    </location>
</feature>
<keyword evidence="6" id="KW-1185">Reference proteome</keyword>
<evidence type="ECO:0000256" key="4">
    <source>
        <dbReference type="SAM" id="SignalP"/>
    </source>
</evidence>